<name>K9ZZC0_DEIPD</name>
<reference evidence="3" key="1">
    <citation type="submission" date="2012-03" db="EMBL/GenBank/DDBJ databases">
        <title>Complete sequence of chromosome of Deinococcus peraridilitoris DSM 19664.</title>
        <authorList>
            <person name="Lucas S."/>
            <person name="Copeland A."/>
            <person name="Lapidus A."/>
            <person name="Glavina del Rio T."/>
            <person name="Dalin E."/>
            <person name="Tice H."/>
            <person name="Bruce D."/>
            <person name="Goodwin L."/>
            <person name="Pitluck S."/>
            <person name="Peters L."/>
            <person name="Mikhailova N."/>
            <person name="Lu M."/>
            <person name="Kyrpides N."/>
            <person name="Mavromatis K."/>
            <person name="Ivanova N."/>
            <person name="Brettin T."/>
            <person name="Detter J.C."/>
            <person name="Han C."/>
            <person name="Larimer F."/>
            <person name="Land M."/>
            <person name="Hauser L."/>
            <person name="Markowitz V."/>
            <person name="Cheng J.-F."/>
            <person name="Hugenholtz P."/>
            <person name="Woyke T."/>
            <person name="Wu D."/>
            <person name="Pukall R."/>
            <person name="Steenblock K."/>
            <person name="Brambilla E."/>
            <person name="Klenk H.-P."/>
            <person name="Eisen J.A."/>
        </authorList>
    </citation>
    <scope>NUCLEOTIDE SEQUENCE [LARGE SCALE GENOMIC DNA]</scope>
    <source>
        <strain evidence="3">DSM 19664 / LMG 22246 / CIP 109416 / KR-200</strain>
    </source>
</reference>
<organism evidence="2 3">
    <name type="scientific">Deinococcus peraridilitoris (strain DSM 19664 / LMG 22246 / CIP 109416 / KR-200)</name>
    <dbReference type="NCBI Taxonomy" id="937777"/>
    <lineage>
        <taxon>Bacteria</taxon>
        <taxon>Thermotogati</taxon>
        <taxon>Deinococcota</taxon>
        <taxon>Deinococci</taxon>
        <taxon>Deinococcales</taxon>
        <taxon>Deinococcaceae</taxon>
        <taxon>Deinococcus</taxon>
    </lineage>
</organism>
<accession>K9ZZC0</accession>
<dbReference type="STRING" id="937777.Deipe_0494"/>
<dbReference type="AlphaFoldDB" id="K9ZZC0"/>
<dbReference type="KEGG" id="dpd:Deipe_0494"/>
<evidence type="ECO:0000256" key="1">
    <source>
        <dbReference type="SAM" id="Coils"/>
    </source>
</evidence>
<keyword evidence="1" id="KW-0175">Coiled coil</keyword>
<gene>
    <name evidence="2" type="ordered locus">Deipe_0494</name>
</gene>
<dbReference type="HOGENOM" id="CLU_962149_0_0_0"/>
<evidence type="ECO:0000313" key="2">
    <source>
        <dbReference type="EMBL" id="AFZ66090.1"/>
    </source>
</evidence>
<dbReference type="PATRIC" id="fig|937777.3.peg.499"/>
<keyword evidence="3" id="KW-1185">Reference proteome</keyword>
<sequence length="289" mass="32861">MSLTQLVDPHVVALLRGRKVQPSRPSTEYFTKLTYADLGRSVKKATEFAGHRYDQNKENIGAAILEHGTTMVLRLAQMIHEGKPVRELEATYEEARSVAQGNYEASVLEETTVRVPAYVEQETLELRTAMDMALAGVEAVQAEARELERQLQAASAQLVREREAHEQELARLRDTLARERQTFIARERSFNEERRQMQHDLGTLRGVVASLNQELETLTAPTEASMSEQPKSSDSNLAPQTALERMSWHAYQQRERGMSPSLWEWRQFVSDHAAYCRLHLQEQASSRAA</sequence>
<proteinExistence type="predicted"/>
<dbReference type="EMBL" id="CP003382">
    <property type="protein sequence ID" value="AFZ66090.1"/>
    <property type="molecule type" value="Genomic_DNA"/>
</dbReference>
<evidence type="ECO:0000313" key="3">
    <source>
        <dbReference type="Proteomes" id="UP000010467"/>
    </source>
</evidence>
<dbReference type="Proteomes" id="UP000010467">
    <property type="component" value="Chromosome"/>
</dbReference>
<dbReference type="OrthoDB" id="76326at2"/>
<dbReference type="RefSeq" id="WP_015234400.1">
    <property type="nucleotide sequence ID" value="NC_019793.1"/>
</dbReference>
<protein>
    <submittedName>
        <fullName evidence="2">Uncharacterized protein</fullName>
    </submittedName>
</protein>
<feature type="coiled-coil region" evidence="1">
    <location>
        <begin position="130"/>
        <end position="182"/>
    </location>
</feature>